<sequence length="304" mass="33365">MEKTIFGVGIMPDQWPPKKIVELVSNNENGCLLCLQIDVQGCFVASVSEDGAVLHRETFNPVSVPPSARFIFCLAVSDQAFELYINGHSIPPLTSGVESISLPYSEEEGIQPSLVIPNLNPPSANNDEESFFLSTLQDIDFKAAAGDRYSLIRASGLLRQVLLDKILHMVNRNYKLPIKFNTIDFHNKPPTDIAISAHWQNLDPSYFPGAKTIQCSLDQFLGAPCLVFQGNKATVKDLIKACANAKGGVHLGKARIYSEQIVLDWDEAITLMGEKPSLIAIRGICRVALTGLKDLALEIMNRAI</sequence>
<dbReference type="AlphaFoldDB" id="A0A844GM63"/>
<gene>
    <name evidence="1" type="ORF">GGC33_01835</name>
</gene>
<proteinExistence type="predicted"/>
<comment type="caution">
    <text evidence="1">The sequence shown here is derived from an EMBL/GenBank/DDBJ whole genome shotgun (WGS) entry which is preliminary data.</text>
</comment>
<dbReference type="Proteomes" id="UP000437131">
    <property type="component" value="Unassembled WGS sequence"/>
</dbReference>
<reference evidence="1 2" key="1">
    <citation type="submission" date="2019-11" db="EMBL/GenBank/DDBJ databases">
        <title>Isolation of a new High Light Tolerant Cyanobacteria.</title>
        <authorList>
            <person name="Dobson Z."/>
            <person name="Vaughn N."/>
            <person name="Vaughn M."/>
            <person name="Fromme P."/>
            <person name="Mazor Y."/>
        </authorList>
    </citation>
    <scope>NUCLEOTIDE SEQUENCE [LARGE SCALE GENOMIC DNA]</scope>
    <source>
        <strain evidence="1 2">0216</strain>
    </source>
</reference>
<evidence type="ECO:0000313" key="1">
    <source>
        <dbReference type="EMBL" id="MTF37674.1"/>
    </source>
</evidence>
<name>A0A844GM63_9CHRO</name>
<evidence type="ECO:0000313" key="2">
    <source>
        <dbReference type="Proteomes" id="UP000437131"/>
    </source>
</evidence>
<dbReference type="RefSeq" id="WP_155082520.1">
    <property type="nucleotide sequence ID" value="NZ_WMIA01000001.1"/>
</dbReference>
<dbReference type="EMBL" id="WMIA01000001">
    <property type="protein sequence ID" value="MTF37674.1"/>
    <property type="molecule type" value="Genomic_DNA"/>
</dbReference>
<organism evidence="1 2">
    <name type="scientific">Cyanobacterium aponinum 0216</name>
    <dbReference type="NCBI Taxonomy" id="2676140"/>
    <lineage>
        <taxon>Bacteria</taxon>
        <taxon>Bacillati</taxon>
        <taxon>Cyanobacteriota</taxon>
        <taxon>Cyanophyceae</taxon>
        <taxon>Oscillatoriophycideae</taxon>
        <taxon>Chroococcales</taxon>
        <taxon>Geminocystaceae</taxon>
        <taxon>Cyanobacterium</taxon>
    </lineage>
</organism>
<protein>
    <submittedName>
        <fullName evidence="1">Uncharacterized protein</fullName>
    </submittedName>
</protein>
<accession>A0A844GM63</accession>